<name>A0A437PMR0_9BACT</name>
<evidence type="ECO:0000313" key="3">
    <source>
        <dbReference type="EMBL" id="RVU23573.1"/>
    </source>
</evidence>
<evidence type="ECO:0000313" key="4">
    <source>
        <dbReference type="Proteomes" id="UP000282832"/>
    </source>
</evidence>
<dbReference type="PANTHER" id="PTHR43283">
    <property type="entry name" value="BETA-LACTAMASE-RELATED"/>
    <property type="match status" value="1"/>
</dbReference>
<dbReference type="Proteomes" id="UP000282832">
    <property type="component" value="Unassembled WGS sequence"/>
</dbReference>
<gene>
    <name evidence="3" type="ORF">EOJ36_10880</name>
</gene>
<evidence type="ECO:0000256" key="1">
    <source>
        <dbReference type="SAM" id="SignalP"/>
    </source>
</evidence>
<protein>
    <submittedName>
        <fullName evidence="3">Class A beta-lactamase-related serine hydrolase</fullName>
    </submittedName>
</protein>
<accession>A0A437PMR0</accession>
<keyword evidence="1" id="KW-0732">Signal</keyword>
<sequence>MKKQFTTLALLLFVVVQTFAQFLPSGDPIQEGLTKEGLQRVSGFLNQAPVDKKIPGSVAMIVRNGKVVFQQASGKANIETGENMRMDHLFRMASMSKFVTTVAALKLFERGLFTMDTPLETILPEFAKPTIFIKYDTKAGKFITKPAKNKILMKHVFTHTSGIVYPQFTSEGREGYMKNPLAAAFPKNGYGVVLEQEIKKLAQLPLTHEPGESWTYGMNMDVLGRVIEVLTGKSFPQFVREEIFQPLKMSRTFYGLPQEEWKNLAQVYTPGEKGFDVYDDGYLKKYMGAPASVSMDYYKATNTNVAMGGADMISCAQDYARFLQMIMNQGELDGARILSKKTVEMIERTLFEVDTKDMVAQGTSSKIAAGLSVVIFPERLSKFKLMSAGTYYWSGYFNTHFWMDRTEKMFAIVLTQYTPDPHGHNGQFRHLAWGSIGK</sequence>
<dbReference type="InterPro" id="IPR001466">
    <property type="entry name" value="Beta-lactam-related"/>
</dbReference>
<proteinExistence type="predicted"/>
<dbReference type="RefSeq" id="WP_127805269.1">
    <property type="nucleotide sequence ID" value="NZ_SACY01000005.1"/>
</dbReference>
<dbReference type="Pfam" id="PF00144">
    <property type="entry name" value="Beta-lactamase"/>
    <property type="match status" value="1"/>
</dbReference>
<dbReference type="SUPFAM" id="SSF56601">
    <property type="entry name" value="beta-lactamase/transpeptidase-like"/>
    <property type="match status" value="1"/>
</dbReference>
<dbReference type="OrthoDB" id="1522765at2"/>
<dbReference type="InterPro" id="IPR050789">
    <property type="entry name" value="Diverse_Enzym_Activities"/>
</dbReference>
<feature type="signal peptide" evidence="1">
    <location>
        <begin position="1"/>
        <end position="20"/>
    </location>
</feature>
<dbReference type="EMBL" id="SACY01000005">
    <property type="protein sequence ID" value="RVU23573.1"/>
    <property type="molecule type" value="Genomic_DNA"/>
</dbReference>
<dbReference type="PANTHER" id="PTHR43283:SF3">
    <property type="entry name" value="BETA-LACTAMASE FAMILY PROTEIN (AFU_ORTHOLOGUE AFUA_5G07500)"/>
    <property type="match status" value="1"/>
</dbReference>
<evidence type="ECO:0000259" key="2">
    <source>
        <dbReference type="Pfam" id="PF00144"/>
    </source>
</evidence>
<keyword evidence="3" id="KW-0378">Hydrolase</keyword>
<dbReference type="Gene3D" id="3.40.710.10">
    <property type="entry name" value="DD-peptidase/beta-lactamase superfamily"/>
    <property type="match status" value="1"/>
</dbReference>
<dbReference type="GO" id="GO:0016787">
    <property type="term" value="F:hydrolase activity"/>
    <property type="evidence" value="ECO:0007669"/>
    <property type="project" value="UniProtKB-KW"/>
</dbReference>
<dbReference type="AlphaFoldDB" id="A0A437PMR0"/>
<feature type="chain" id="PRO_5019490125" evidence="1">
    <location>
        <begin position="21"/>
        <end position="438"/>
    </location>
</feature>
<comment type="caution">
    <text evidence="3">The sequence shown here is derived from an EMBL/GenBank/DDBJ whole genome shotgun (WGS) entry which is preliminary data.</text>
</comment>
<reference evidence="3 4" key="1">
    <citation type="submission" date="2019-01" db="EMBL/GenBank/DDBJ databases">
        <authorList>
            <person name="Chen W.-M."/>
        </authorList>
    </citation>
    <scope>NUCLEOTIDE SEQUENCE [LARGE SCALE GENOMIC DNA]</scope>
    <source>
        <strain evidence="3 4">FSY-15</strain>
    </source>
</reference>
<keyword evidence="4" id="KW-1185">Reference proteome</keyword>
<feature type="domain" description="Beta-lactamase-related" evidence="2">
    <location>
        <begin position="50"/>
        <end position="424"/>
    </location>
</feature>
<dbReference type="InterPro" id="IPR012338">
    <property type="entry name" value="Beta-lactam/transpept-like"/>
</dbReference>
<organism evidence="3 4">
    <name type="scientific">Sandaracinomonas limnophila</name>
    <dbReference type="NCBI Taxonomy" id="1862386"/>
    <lineage>
        <taxon>Bacteria</taxon>
        <taxon>Pseudomonadati</taxon>
        <taxon>Bacteroidota</taxon>
        <taxon>Cytophagia</taxon>
        <taxon>Cytophagales</taxon>
        <taxon>Flectobacillaceae</taxon>
        <taxon>Sandaracinomonas</taxon>
    </lineage>
</organism>